<dbReference type="InterPro" id="IPR015943">
    <property type="entry name" value="WD40/YVTN_repeat-like_dom_sf"/>
</dbReference>
<dbReference type="PANTHER" id="PTHR13720">
    <property type="entry name" value="WD-40 REPEAT PROTEIN"/>
    <property type="match status" value="1"/>
</dbReference>
<name>Q4SZB1_TETNG</name>
<dbReference type="Pfam" id="PF00400">
    <property type="entry name" value="WD40"/>
    <property type="match status" value="3"/>
</dbReference>
<feature type="compositionally biased region" description="Polar residues" evidence="14">
    <location>
        <begin position="597"/>
        <end position="613"/>
    </location>
</feature>
<dbReference type="PROSITE" id="PS50082">
    <property type="entry name" value="WD_REPEATS_2"/>
    <property type="match status" value="4"/>
</dbReference>
<organism evidence="16">
    <name type="scientific">Tetraodon nigroviridis</name>
    <name type="common">Spotted green pufferfish</name>
    <name type="synonym">Chelonodon nigroviridis</name>
    <dbReference type="NCBI Taxonomy" id="99883"/>
    <lineage>
        <taxon>Eukaryota</taxon>
        <taxon>Metazoa</taxon>
        <taxon>Chordata</taxon>
        <taxon>Craniata</taxon>
        <taxon>Vertebrata</taxon>
        <taxon>Euteleostomi</taxon>
        <taxon>Actinopterygii</taxon>
        <taxon>Neopterygii</taxon>
        <taxon>Teleostei</taxon>
        <taxon>Neoteleostei</taxon>
        <taxon>Acanthomorphata</taxon>
        <taxon>Eupercaria</taxon>
        <taxon>Tetraodontiformes</taxon>
        <taxon>Tetradontoidea</taxon>
        <taxon>Tetraodontidae</taxon>
        <taxon>Tetraodon</taxon>
    </lineage>
</organism>
<dbReference type="InterPro" id="IPR019775">
    <property type="entry name" value="WD40_repeat_CS"/>
</dbReference>
<evidence type="ECO:0000256" key="10">
    <source>
        <dbReference type="ARBA" id="ARBA00029552"/>
    </source>
</evidence>
<comment type="similarity">
    <text evidence="9">Belongs to the CFAP52 family.</text>
</comment>
<dbReference type="InterPro" id="IPR001680">
    <property type="entry name" value="WD40_rpt"/>
</dbReference>
<protein>
    <recommendedName>
        <fullName evidence="10">Cilia- and flagella-associated protein 52</fullName>
    </recommendedName>
</protein>
<dbReference type="GO" id="GO:0016579">
    <property type="term" value="P:protein deubiquitination"/>
    <property type="evidence" value="ECO:0007669"/>
    <property type="project" value="InterPro"/>
</dbReference>
<dbReference type="Pfam" id="PF00443">
    <property type="entry name" value="UCH"/>
    <property type="match status" value="1"/>
</dbReference>
<dbReference type="Gene3D" id="3.90.70.10">
    <property type="entry name" value="Cysteine proteinases"/>
    <property type="match status" value="1"/>
</dbReference>
<comment type="caution">
    <text evidence="16">The sequence shown here is derived from an EMBL/GenBank/DDBJ whole genome shotgun (WGS) entry which is preliminary data.</text>
</comment>
<dbReference type="SUPFAM" id="SSF54001">
    <property type="entry name" value="Cysteine proteinases"/>
    <property type="match status" value="1"/>
</dbReference>
<feature type="non-terminal residue" evidence="16">
    <location>
        <position position="1"/>
    </location>
</feature>
<keyword evidence="8" id="KW-0966">Cell projection</keyword>
<evidence type="ECO:0000256" key="8">
    <source>
        <dbReference type="ARBA" id="ARBA00023273"/>
    </source>
</evidence>
<dbReference type="PROSITE" id="PS00678">
    <property type="entry name" value="WD_REPEATS_1"/>
    <property type="match status" value="2"/>
</dbReference>
<keyword evidence="6" id="KW-0282">Flagellum</keyword>
<dbReference type="SUPFAM" id="SSF50978">
    <property type="entry name" value="WD40 repeat-like"/>
    <property type="match status" value="1"/>
</dbReference>
<dbReference type="MEROPS" id="C19.071"/>
<keyword evidence="4" id="KW-0493">Microtubule</keyword>
<evidence type="ECO:0000256" key="3">
    <source>
        <dbReference type="ARBA" id="ARBA00022574"/>
    </source>
</evidence>
<dbReference type="AlphaFoldDB" id="Q4SZB1"/>
<evidence type="ECO:0000256" key="12">
    <source>
        <dbReference type="ARBA" id="ARBA00047117"/>
    </source>
</evidence>
<dbReference type="InterPro" id="IPR018200">
    <property type="entry name" value="USP_CS"/>
</dbReference>
<evidence type="ECO:0000256" key="4">
    <source>
        <dbReference type="ARBA" id="ARBA00022701"/>
    </source>
</evidence>
<comment type="function">
    <text evidence="11">Microtubule inner protein (MIP) part of the dynein-decorated doublet microtubules (DMTs) in cilia axoneme. Important for proper ciliary and flagellar beating. May act in cooperation with CFAP45 and axonemal dynein subunit DNAH11. May play a role in cell growth and/or survival.</text>
</comment>
<proteinExistence type="inferred from homology"/>
<dbReference type="InterPro" id="IPR050630">
    <property type="entry name" value="WD_repeat_EMAP"/>
</dbReference>
<dbReference type="InterPro" id="IPR001394">
    <property type="entry name" value="Peptidase_C19_UCH"/>
</dbReference>
<dbReference type="GO" id="GO:0004843">
    <property type="term" value="F:cysteine-type deubiquitinase activity"/>
    <property type="evidence" value="ECO:0007669"/>
    <property type="project" value="InterPro"/>
</dbReference>
<keyword evidence="2" id="KW-0963">Cytoplasm</keyword>
<comment type="subunit">
    <text evidence="12">Microtubule inner protein component of sperm flagellar doublet microtubules. Interacts with BRCA2. Interacts with the CCT chaperonin complex. Interacts with HSP70. Interacts with AK8. Interacts with CFAP45. Interacts with DNAI1. Interacts with IQDC.</text>
</comment>
<keyword evidence="5" id="KW-0677">Repeat</keyword>
<comment type="subcellular location">
    <subcellularLocation>
        <location evidence="1">Cytoplasm</location>
        <location evidence="1">Cytoskeleton</location>
        <location evidence="1">Flagellum axoneme</location>
    </subcellularLocation>
</comment>
<dbReference type="SMART" id="SM00320">
    <property type="entry name" value="WD40"/>
    <property type="match status" value="11"/>
</dbReference>
<dbReference type="Pfam" id="PF23409">
    <property type="entry name" value="Beta-prop_EML"/>
    <property type="match status" value="1"/>
</dbReference>
<dbReference type="PANTHER" id="PTHR13720:SF14">
    <property type="entry name" value="CILIA- AND FLAGELLA-ASSOCIATED PROTEIN 52"/>
    <property type="match status" value="1"/>
</dbReference>
<feature type="repeat" description="WD" evidence="13">
    <location>
        <begin position="89"/>
        <end position="132"/>
    </location>
</feature>
<dbReference type="OrthoDB" id="6252103at2759"/>
<feature type="repeat" description="WD" evidence="13">
    <location>
        <begin position="532"/>
        <end position="566"/>
    </location>
</feature>
<feature type="domain" description="USP" evidence="15">
    <location>
        <begin position="634"/>
        <end position="720"/>
    </location>
</feature>
<evidence type="ECO:0000313" key="16">
    <source>
        <dbReference type="EMBL" id="CAF94021.1"/>
    </source>
</evidence>
<feature type="repeat" description="WD" evidence="13">
    <location>
        <begin position="441"/>
        <end position="474"/>
    </location>
</feature>
<sequence>VFPNPGRVCSGLRLHPDRERLLYPLGSALILRTIKDGQQELLQGHTNDVSCLSVSRSGSYVASGQVDCVGFKAAIIIWDYAQRGIYAQLLLHEAKVEAVDFSPDEKYLVSLGGQDDGRVVVWNVASRQAICGSPASGRSSSSCLTVQFCNTNSNLFVTAGSSALRVWELDPQNKKMEPTECRTGILKRVVTCIEISEDDQFLFCGTTSGDILKINLRTRLLSDYGPKRSSAKHGRSVSALRMLRSGHLLVGSGCGKLMLCSATGFQALKEAQLEKAVTSIALSGEDQRFFVGTEAAQMYSISCQDFRPELVSSSHRSGVKDVAICFGTSELFATCSEEDIRLWHIDKPKELLRITVPNMTCNALDFMTDGHSIISAWDDGKIRVFAPESGRLMLIIHGAHNMGVTAIAGTRNCKRIISGGGTGMVRVWELQSKGHRLLETMKEHKGTVTCVKIKGDDKECVSASSDGVCIIWDIVRFVSLKMVITNRLFRAVCYHPDIYQIITSGTDRKVVYWDAYDGSAIRELEGLLAGSITAMDISPSGSHFVTGGDDNLVRVWDYMEGVVTHVGTAHDAVTPDAEDDDGGFGQSASGGFKEDGSQSSREGVAKKTSTLSSTHGSVKERLSWCYGDKTPGVLGLKNHGNTCFMNAVVQCLSNTDLLAEYLGLEQYRDRVNGELGADERQAARGDVTEHLASLVRALWTLEYTPQLSVEFKVRTRGNCC</sequence>
<dbReference type="GO" id="GO:0005930">
    <property type="term" value="C:axoneme"/>
    <property type="evidence" value="ECO:0007669"/>
    <property type="project" value="UniProtKB-ARBA"/>
</dbReference>
<accession>Q4SZB1</accession>
<dbReference type="KEGG" id="tng:GSTEN00009928G001"/>
<dbReference type="SUPFAM" id="SSF50998">
    <property type="entry name" value="Quinoprotein alcohol dehydrogenase-like"/>
    <property type="match status" value="1"/>
</dbReference>
<dbReference type="PROSITE" id="PS50235">
    <property type="entry name" value="USP_3"/>
    <property type="match status" value="1"/>
</dbReference>
<dbReference type="EMBL" id="CAAE01011729">
    <property type="protein sequence ID" value="CAF94021.1"/>
    <property type="molecule type" value="Genomic_DNA"/>
</dbReference>
<dbReference type="InterPro" id="IPR038765">
    <property type="entry name" value="Papain-like_cys_pep_sf"/>
</dbReference>
<dbReference type="Gene3D" id="2.130.10.10">
    <property type="entry name" value="YVTN repeat-like/Quinoprotein amine dehydrogenase"/>
    <property type="match status" value="3"/>
</dbReference>
<keyword evidence="3 13" id="KW-0853">WD repeat</keyword>
<evidence type="ECO:0000256" key="14">
    <source>
        <dbReference type="SAM" id="MobiDB-lite"/>
    </source>
</evidence>
<evidence type="ECO:0000256" key="6">
    <source>
        <dbReference type="ARBA" id="ARBA00022846"/>
    </source>
</evidence>
<dbReference type="InterPro" id="IPR011047">
    <property type="entry name" value="Quinoprotein_ADH-like_sf"/>
</dbReference>
<feature type="repeat" description="WD" evidence="13">
    <location>
        <begin position="397"/>
        <end position="432"/>
    </location>
</feature>
<evidence type="ECO:0000259" key="15">
    <source>
        <dbReference type="PROSITE" id="PS50235"/>
    </source>
</evidence>
<reference evidence="16" key="2">
    <citation type="submission" date="2004-02" db="EMBL/GenBank/DDBJ databases">
        <authorList>
            <consortium name="Genoscope"/>
            <consortium name="Whitehead Institute Centre for Genome Research"/>
        </authorList>
    </citation>
    <scope>NUCLEOTIDE SEQUENCE</scope>
</reference>
<evidence type="ECO:0000256" key="2">
    <source>
        <dbReference type="ARBA" id="ARBA00022490"/>
    </source>
</evidence>
<dbReference type="InterPro" id="IPR055439">
    <property type="entry name" value="Beta-prop_EML_1st"/>
</dbReference>
<feature type="region of interest" description="Disordered" evidence="14">
    <location>
        <begin position="572"/>
        <end position="613"/>
    </location>
</feature>
<dbReference type="InterPro" id="IPR028889">
    <property type="entry name" value="USP"/>
</dbReference>
<dbReference type="CDD" id="cd00200">
    <property type="entry name" value="WD40"/>
    <property type="match status" value="1"/>
</dbReference>
<dbReference type="FunFam" id="2.130.10.10:FF:001320">
    <property type="entry name" value="Predicted protein"/>
    <property type="match status" value="1"/>
</dbReference>
<dbReference type="InterPro" id="IPR036322">
    <property type="entry name" value="WD40_repeat_dom_sf"/>
</dbReference>
<dbReference type="PROSITE" id="PS50294">
    <property type="entry name" value="WD_REPEATS_REGION"/>
    <property type="match status" value="2"/>
</dbReference>
<evidence type="ECO:0000256" key="11">
    <source>
        <dbReference type="ARBA" id="ARBA00046056"/>
    </source>
</evidence>
<keyword evidence="7" id="KW-0969">Cilium</keyword>
<gene>
    <name evidence="16" type="ORF">GSTENG00009928001</name>
</gene>
<evidence type="ECO:0000256" key="13">
    <source>
        <dbReference type="PROSITE-ProRule" id="PRU00221"/>
    </source>
</evidence>
<evidence type="ECO:0000256" key="9">
    <source>
        <dbReference type="ARBA" id="ARBA00029456"/>
    </source>
</evidence>
<evidence type="ECO:0000256" key="7">
    <source>
        <dbReference type="ARBA" id="ARBA00023069"/>
    </source>
</evidence>
<dbReference type="PROSITE" id="PS00972">
    <property type="entry name" value="USP_1"/>
    <property type="match status" value="1"/>
</dbReference>
<evidence type="ECO:0000256" key="5">
    <source>
        <dbReference type="ARBA" id="ARBA00022737"/>
    </source>
</evidence>
<evidence type="ECO:0000256" key="1">
    <source>
        <dbReference type="ARBA" id="ARBA00004611"/>
    </source>
</evidence>
<reference evidence="16" key="1">
    <citation type="journal article" date="2004" name="Nature">
        <title>Genome duplication in the teleost fish Tetraodon nigroviridis reveals the early vertebrate proto-karyotype.</title>
        <authorList>
            <person name="Jaillon O."/>
            <person name="Aury J.-M."/>
            <person name="Brunet F."/>
            <person name="Petit J.-L."/>
            <person name="Stange-Thomann N."/>
            <person name="Mauceli E."/>
            <person name="Bouneau L."/>
            <person name="Fischer C."/>
            <person name="Ozouf-Costaz C."/>
            <person name="Bernot A."/>
            <person name="Nicaud S."/>
            <person name="Jaffe D."/>
            <person name="Fisher S."/>
            <person name="Lutfalla G."/>
            <person name="Dossat C."/>
            <person name="Segurens B."/>
            <person name="Dasilva C."/>
            <person name="Salanoubat M."/>
            <person name="Levy M."/>
            <person name="Boudet N."/>
            <person name="Castellano S."/>
            <person name="Anthouard V."/>
            <person name="Jubin C."/>
            <person name="Castelli V."/>
            <person name="Katinka M."/>
            <person name="Vacherie B."/>
            <person name="Biemont C."/>
            <person name="Skalli Z."/>
            <person name="Cattolico L."/>
            <person name="Poulain J."/>
            <person name="De Berardinis V."/>
            <person name="Cruaud C."/>
            <person name="Duprat S."/>
            <person name="Brottier P."/>
            <person name="Coutanceau J.-P."/>
            <person name="Gouzy J."/>
            <person name="Parra G."/>
            <person name="Lardier G."/>
            <person name="Chapple C."/>
            <person name="McKernan K.J."/>
            <person name="McEwan P."/>
            <person name="Bosak S."/>
            <person name="Kellis M."/>
            <person name="Volff J.-N."/>
            <person name="Guigo R."/>
            <person name="Zody M.C."/>
            <person name="Mesirov J."/>
            <person name="Lindblad-Toh K."/>
            <person name="Birren B."/>
            <person name="Nusbaum C."/>
            <person name="Kahn D."/>
            <person name="Robinson-Rechavi M."/>
            <person name="Laudet V."/>
            <person name="Schachter V."/>
            <person name="Quetier F."/>
            <person name="Saurin W."/>
            <person name="Scarpelli C."/>
            <person name="Wincker P."/>
            <person name="Lander E.S."/>
            <person name="Weissenbach J."/>
            <person name="Roest Crollius H."/>
        </authorList>
    </citation>
    <scope>NUCLEOTIDE SEQUENCE [LARGE SCALE GENOMIC DNA]</scope>
</reference>
<dbReference type="FunFam" id="2.130.10.10:FF:000173">
    <property type="entry name" value="Cilia- and flagella-associated protein 52"/>
    <property type="match status" value="1"/>
</dbReference>
<dbReference type="GO" id="GO:0005874">
    <property type="term" value="C:microtubule"/>
    <property type="evidence" value="ECO:0007669"/>
    <property type="project" value="UniProtKB-KW"/>
</dbReference>